<reference evidence="5" key="1">
    <citation type="submission" date="2021-03" db="EMBL/GenBank/DDBJ databases">
        <title>Plesiomonas shigelloides zfcc0051, isolated from zebrafish feces.</title>
        <authorList>
            <person name="Vanderhoek Z."/>
            <person name="Gaulke C."/>
        </authorList>
    </citation>
    <scope>NUCLEOTIDE SEQUENCE</scope>
    <source>
        <strain evidence="5">Zfcc0051</strain>
    </source>
</reference>
<keyword evidence="1 4" id="KW-1003">Cell membrane</keyword>
<dbReference type="InterPro" id="IPR009948">
    <property type="entry name" value="Syd"/>
</dbReference>
<dbReference type="EMBL" id="JAFNAA010000019">
    <property type="protein sequence ID" value="MBO1109451.1"/>
    <property type="molecule type" value="Genomic_DNA"/>
</dbReference>
<evidence type="ECO:0000256" key="3">
    <source>
        <dbReference type="ARBA" id="ARBA00023136"/>
    </source>
</evidence>
<organism evidence="5 6">
    <name type="scientific">Plesiomonas shigelloides</name>
    <name type="common">Aeromonas shigelloides</name>
    <dbReference type="NCBI Taxonomy" id="703"/>
    <lineage>
        <taxon>Bacteria</taxon>
        <taxon>Pseudomonadati</taxon>
        <taxon>Pseudomonadota</taxon>
        <taxon>Gammaproteobacteria</taxon>
        <taxon>Enterobacterales</taxon>
        <taxon>Enterobacteriaceae</taxon>
        <taxon>Plesiomonas</taxon>
    </lineage>
</organism>
<dbReference type="Gene3D" id="3.40.1580.20">
    <property type="entry name" value="Syd protein"/>
    <property type="match status" value="1"/>
</dbReference>
<evidence type="ECO:0000313" key="6">
    <source>
        <dbReference type="Proteomes" id="UP000664658"/>
    </source>
</evidence>
<dbReference type="NCBIfam" id="NF003439">
    <property type="entry name" value="PRK04968.1"/>
    <property type="match status" value="1"/>
</dbReference>
<dbReference type="RefSeq" id="WP_052181470.1">
    <property type="nucleotide sequence ID" value="NZ_CP027852.1"/>
</dbReference>
<dbReference type="Proteomes" id="UP000664658">
    <property type="component" value="Unassembled WGS sequence"/>
</dbReference>
<dbReference type="GO" id="GO:0009898">
    <property type="term" value="C:cytoplasmic side of plasma membrane"/>
    <property type="evidence" value="ECO:0007669"/>
    <property type="project" value="InterPro"/>
</dbReference>
<comment type="function">
    <text evidence="4">Interacts with the SecY protein in vivo. May bind preferentially to an uncomplexed state of SecY, thus functioning either as a chelating agent for excess SecY in the cell or as a regulatory factor that negatively controls the translocase function.</text>
</comment>
<gene>
    <name evidence="4 5" type="primary">syd</name>
    <name evidence="5" type="ORF">J2R62_14765</name>
</gene>
<accession>A0A1A9AYZ6</accession>
<keyword evidence="2 4" id="KW-0997">Cell inner membrane</keyword>
<evidence type="ECO:0000313" key="5">
    <source>
        <dbReference type="EMBL" id="MBO1109451.1"/>
    </source>
</evidence>
<dbReference type="GeneID" id="69704173"/>
<dbReference type="Pfam" id="PF07348">
    <property type="entry name" value="Syd"/>
    <property type="match status" value="1"/>
</dbReference>
<name>A0A1A9AYZ6_PLESH</name>
<dbReference type="AlphaFoldDB" id="A0A1A9AYZ6"/>
<dbReference type="KEGG" id="pshi:SAMEA2665130_2403"/>
<comment type="caution">
    <text evidence="5">The sequence shown here is derived from an EMBL/GenBank/DDBJ whole genome shotgun (WGS) entry which is preliminary data.</text>
</comment>
<evidence type="ECO:0000256" key="4">
    <source>
        <dbReference type="HAMAP-Rule" id="MF_01104"/>
    </source>
</evidence>
<dbReference type="InterPro" id="IPR038228">
    <property type="entry name" value="Syd_sf"/>
</dbReference>
<evidence type="ECO:0000256" key="2">
    <source>
        <dbReference type="ARBA" id="ARBA00022519"/>
    </source>
</evidence>
<comment type="similarity">
    <text evidence="4">Belongs to the Syd family.</text>
</comment>
<evidence type="ECO:0000256" key="1">
    <source>
        <dbReference type="ARBA" id="ARBA00022475"/>
    </source>
</evidence>
<comment type="subcellular location">
    <subcellularLocation>
        <location evidence="4">Cell inner membrane</location>
        <topology evidence="4">Peripheral membrane protein</topology>
        <orientation evidence="4">Cytoplasmic side</orientation>
    </subcellularLocation>
    <text evidence="4">Loosely associated with the cytoplasmic side of the inner membrane, probably via SecY.</text>
</comment>
<dbReference type="CDD" id="cd16323">
    <property type="entry name" value="Syd"/>
    <property type="match status" value="1"/>
</dbReference>
<protein>
    <recommendedName>
        <fullName evidence="4">Protein Syd</fullName>
    </recommendedName>
</protein>
<proteinExistence type="inferred from homology"/>
<keyword evidence="3 4" id="KW-0472">Membrane</keyword>
<sequence length="188" mass="21442">MRDQVQQQVIDALQQLNLRYEQCWQNNMQTLPQSVSLCDISSPCVVSQDSERVYWQPQPRCQDINLQAVEQALDIQIREDIHAYFSAQFAADMAVNWQNHALILLQVWNEEDWSRLQENLIGHLVAQRQRKCTPTLFVALTDDDNQIVSVCNLTGAVVLERLGSSEHTVLADNLVAFLGGLQPRIAEL</sequence>
<dbReference type="HAMAP" id="MF_01104">
    <property type="entry name" value="Syd"/>
    <property type="match status" value="1"/>
</dbReference>